<feature type="compositionally biased region" description="Low complexity" evidence="1">
    <location>
        <begin position="71"/>
        <end position="102"/>
    </location>
</feature>
<evidence type="ECO:0000313" key="2">
    <source>
        <dbReference type="EMBL" id="KFH62328.1"/>
    </source>
</evidence>
<dbReference type="AlphaFoldDB" id="A0A086TK51"/>
<keyword evidence="3" id="KW-1185">Reference proteome</keyword>
<evidence type="ECO:0000313" key="3">
    <source>
        <dbReference type="Proteomes" id="UP000243308"/>
    </source>
</evidence>
<dbReference type="OrthoDB" id="10399034at2759"/>
<evidence type="ECO:0000256" key="1">
    <source>
        <dbReference type="SAM" id="MobiDB-lite"/>
    </source>
</evidence>
<name>A0A086TK51_9FUNG</name>
<dbReference type="Proteomes" id="UP000243308">
    <property type="component" value="Unassembled WGS sequence"/>
</dbReference>
<proteinExistence type="predicted"/>
<dbReference type="EMBL" id="KN042432">
    <property type="protein sequence ID" value="KFH62328.1"/>
    <property type="molecule type" value="Genomic_DNA"/>
</dbReference>
<sequence>MYVSRPKPSNIPVATSLPRPPAPGVGGSDGATWSPYLATNKGLSRVGHLKKHAKEDNHPYQNVYVAKPHKSSTGSRSSLSLASSTTSLTTLPSSGPGTPVKE</sequence>
<protein>
    <submittedName>
        <fullName evidence="2">Uncharacterized protein</fullName>
    </submittedName>
</protein>
<gene>
    <name evidence="2" type="ORF">MVEG_11539</name>
</gene>
<feature type="region of interest" description="Disordered" evidence="1">
    <location>
        <begin position="1"/>
        <end position="31"/>
    </location>
</feature>
<organism evidence="2 3">
    <name type="scientific">Podila verticillata NRRL 6337</name>
    <dbReference type="NCBI Taxonomy" id="1069443"/>
    <lineage>
        <taxon>Eukaryota</taxon>
        <taxon>Fungi</taxon>
        <taxon>Fungi incertae sedis</taxon>
        <taxon>Mucoromycota</taxon>
        <taxon>Mortierellomycotina</taxon>
        <taxon>Mortierellomycetes</taxon>
        <taxon>Mortierellales</taxon>
        <taxon>Mortierellaceae</taxon>
        <taxon>Podila</taxon>
    </lineage>
</organism>
<feature type="region of interest" description="Disordered" evidence="1">
    <location>
        <begin position="48"/>
        <end position="102"/>
    </location>
</feature>
<reference evidence="2 3" key="1">
    <citation type="submission" date="2011-02" db="EMBL/GenBank/DDBJ databases">
        <title>The Genome Sequence of Mortierella verticillata NRRL 6337.</title>
        <authorList>
            <consortium name="The Broad Institute Genome Sequencing Platform"/>
            <person name="Russ C."/>
            <person name="Cuomo C."/>
            <person name="Burger G."/>
            <person name="Gray M.W."/>
            <person name="Holland P.W.H."/>
            <person name="King N."/>
            <person name="Lang F.B.F."/>
            <person name="Roger A.J."/>
            <person name="Ruiz-Trillo I."/>
            <person name="Young S.K."/>
            <person name="Zeng Q."/>
            <person name="Gargeya S."/>
            <person name="Alvarado L."/>
            <person name="Berlin A."/>
            <person name="Chapman S.B."/>
            <person name="Chen Z."/>
            <person name="Freedman E."/>
            <person name="Gellesch M."/>
            <person name="Goldberg J."/>
            <person name="Griggs A."/>
            <person name="Gujja S."/>
            <person name="Heilman E."/>
            <person name="Heiman D."/>
            <person name="Howarth C."/>
            <person name="Mehta T."/>
            <person name="Neiman D."/>
            <person name="Pearson M."/>
            <person name="Roberts A."/>
            <person name="Saif S."/>
            <person name="Shea T."/>
            <person name="Shenoy N."/>
            <person name="Sisk P."/>
            <person name="Stolte C."/>
            <person name="Sykes S."/>
            <person name="White J."/>
            <person name="Yandava C."/>
            <person name="Haas B."/>
            <person name="Nusbaum C."/>
            <person name="Birren B."/>
        </authorList>
    </citation>
    <scope>NUCLEOTIDE SEQUENCE [LARGE SCALE GENOMIC DNA]</scope>
    <source>
        <strain evidence="2 3">NRRL 6337</strain>
    </source>
</reference>
<accession>A0A086TK51</accession>